<accession>A0A1A8JQF8</accession>
<organism evidence="1">
    <name type="scientific">Nothobranchius kuhntae</name>
    <name type="common">Beira killifish</name>
    <dbReference type="NCBI Taxonomy" id="321403"/>
    <lineage>
        <taxon>Eukaryota</taxon>
        <taxon>Metazoa</taxon>
        <taxon>Chordata</taxon>
        <taxon>Craniata</taxon>
        <taxon>Vertebrata</taxon>
        <taxon>Euteleostomi</taxon>
        <taxon>Actinopterygii</taxon>
        <taxon>Neopterygii</taxon>
        <taxon>Teleostei</taxon>
        <taxon>Neoteleostei</taxon>
        <taxon>Acanthomorphata</taxon>
        <taxon>Ovalentaria</taxon>
        <taxon>Atherinomorphae</taxon>
        <taxon>Cyprinodontiformes</taxon>
        <taxon>Nothobranchiidae</taxon>
        <taxon>Nothobranchius</taxon>
    </lineage>
</organism>
<sequence length="145" mass="15785">FNVLSVSENSVNSKVEVTAQLKVEYGTRTPKRHLVCGGCSCNIRARFPLVGHQVRCRYATFLIRVHLSQASAELTLVCHGRSSSDQDNDILGAQKQQLDSPSLPVSASLTAPSGNKTLYLHSACLQTPCGGSYQTMQLFISIFNL</sequence>
<feature type="non-terminal residue" evidence="1">
    <location>
        <position position="145"/>
    </location>
</feature>
<dbReference type="AlphaFoldDB" id="A0A1A8JQF8"/>
<evidence type="ECO:0000313" key="1">
    <source>
        <dbReference type="EMBL" id="SBR22137.1"/>
    </source>
</evidence>
<protein>
    <submittedName>
        <fullName evidence="1">Uncharacterized protein</fullName>
    </submittedName>
</protein>
<dbReference type="EMBL" id="HAEE01002117">
    <property type="protein sequence ID" value="SBR22137.1"/>
    <property type="molecule type" value="Transcribed_RNA"/>
</dbReference>
<reference evidence="1" key="1">
    <citation type="submission" date="2016-05" db="EMBL/GenBank/DDBJ databases">
        <authorList>
            <person name="Lavstsen T."/>
            <person name="Jespersen J.S."/>
        </authorList>
    </citation>
    <scope>NUCLEOTIDE SEQUENCE</scope>
    <source>
        <tissue evidence="1">Brain</tissue>
    </source>
</reference>
<proteinExistence type="predicted"/>
<reference evidence="1" key="2">
    <citation type="submission" date="2016-06" db="EMBL/GenBank/DDBJ databases">
        <title>The genome of a short-lived fish provides insights into sex chromosome evolution and the genetic control of aging.</title>
        <authorList>
            <person name="Reichwald K."/>
            <person name="Felder M."/>
            <person name="Petzold A."/>
            <person name="Koch P."/>
            <person name="Groth M."/>
            <person name="Platzer M."/>
        </authorList>
    </citation>
    <scope>NUCLEOTIDE SEQUENCE</scope>
    <source>
        <tissue evidence="1">Brain</tissue>
    </source>
</reference>
<gene>
    <name evidence="1" type="primary">Nfu_g_1_021140</name>
</gene>
<feature type="non-terminal residue" evidence="1">
    <location>
        <position position="1"/>
    </location>
</feature>
<name>A0A1A8JQF8_NOTKU</name>